<evidence type="ECO:0000259" key="3">
    <source>
        <dbReference type="Pfam" id="PF00884"/>
    </source>
</evidence>
<evidence type="ECO:0000313" key="4">
    <source>
        <dbReference type="EMBL" id="MBW7462433.1"/>
    </source>
</evidence>
<dbReference type="InterPro" id="IPR000917">
    <property type="entry name" value="Sulfatase_N"/>
</dbReference>
<accession>A0ABS7CNC4</accession>
<sequence>MTELITERSIEFIRRQAEREESFFLYAAYNAPHYPMHAPKEYMDRFAYLPWDRQVMNAMIAAVDDGVGAIVKELKRTGSYENTIIFFSSDNGPSPES</sequence>
<dbReference type="SUPFAM" id="SSF53649">
    <property type="entry name" value="Alkaline phosphatase-like"/>
    <property type="match status" value="1"/>
</dbReference>
<organism evidence="4 5">
    <name type="scientific">Paenibacillus sepulcri</name>
    <dbReference type="NCBI Taxonomy" id="359917"/>
    <lineage>
        <taxon>Bacteria</taxon>
        <taxon>Bacillati</taxon>
        <taxon>Bacillota</taxon>
        <taxon>Bacilli</taxon>
        <taxon>Bacillales</taxon>
        <taxon>Paenibacillaceae</taxon>
        <taxon>Paenibacillus</taxon>
    </lineage>
</organism>
<dbReference type="Proteomes" id="UP001519887">
    <property type="component" value="Unassembled WGS sequence"/>
</dbReference>
<comment type="similarity">
    <text evidence="1">Belongs to the sulfatase family.</text>
</comment>
<evidence type="ECO:0000256" key="2">
    <source>
        <dbReference type="ARBA" id="ARBA00022801"/>
    </source>
</evidence>
<feature type="domain" description="Sulfatase N-terminal" evidence="3">
    <location>
        <begin position="2"/>
        <end position="96"/>
    </location>
</feature>
<proteinExistence type="inferred from homology"/>
<dbReference type="EMBL" id="JAHZIK010003932">
    <property type="protein sequence ID" value="MBW7462433.1"/>
    <property type="molecule type" value="Genomic_DNA"/>
</dbReference>
<dbReference type="Pfam" id="PF00884">
    <property type="entry name" value="Sulfatase"/>
    <property type="match status" value="1"/>
</dbReference>
<feature type="non-terminal residue" evidence="4">
    <location>
        <position position="1"/>
    </location>
</feature>
<name>A0ABS7CNC4_9BACL</name>
<gene>
    <name evidence="4" type="ORF">K0U00_51120</name>
</gene>
<dbReference type="PANTHER" id="PTHR42693">
    <property type="entry name" value="ARYLSULFATASE FAMILY MEMBER"/>
    <property type="match status" value="1"/>
</dbReference>
<dbReference type="InterPro" id="IPR017850">
    <property type="entry name" value="Alkaline_phosphatase_core_sf"/>
</dbReference>
<evidence type="ECO:0000313" key="5">
    <source>
        <dbReference type="Proteomes" id="UP001519887"/>
    </source>
</evidence>
<keyword evidence="5" id="KW-1185">Reference proteome</keyword>
<feature type="non-terminal residue" evidence="4">
    <location>
        <position position="97"/>
    </location>
</feature>
<keyword evidence="2" id="KW-0378">Hydrolase</keyword>
<comment type="caution">
    <text evidence="4">The sequence shown here is derived from an EMBL/GenBank/DDBJ whole genome shotgun (WGS) entry which is preliminary data.</text>
</comment>
<dbReference type="PANTHER" id="PTHR42693:SF53">
    <property type="entry name" value="ENDO-4-O-SULFATASE"/>
    <property type="match status" value="1"/>
</dbReference>
<protein>
    <submittedName>
        <fullName evidence="4">Sulfatase-like hydrolase/transferase</fullName>
    </submittedName>
</protein>
<evidence type="ECO:0000256" key="1">
    <source>
        <dbReference type="ARBA" id="ARBA00008779"/>
    </source>
</evidence>
<dbReference type="Gene3D" id="3.40.720.10">
    <property type="entry name" value="Alkaline Phosphatase, subunit A"/>
    <property type="match status" value="1"/>
</dbReference>
<dbReference type="InterPro" id="IPR050738">
    <property type="entry name" value="Sulfatase"/>
</dbReference>
<reference evidence="4 5" key="1">
    <citation type="submission" date="2021-07" db="EMBL/GenBank/DDBJ databases">
        <title>Paenibacillus radiodurans sp. nov., isolated from the southeastern edge of Tengger Desert.</title>
        <authorList>
            <person name="Zhang G."/>
        </authorList>
    </citation>
    <scope>NUCLEOTIDE SEQUENCE [LARGE SCALE GENOMIC DNA]</scope>
    <source>
        <strain evidence="4 5">CCM 7311</strain>
    </source>
</reference>